<evidence type="ECO:0000313" key="1">
    <source>
        <dbReference type="EMBL" id="OPJ70202.1"/>
    </source>
</evidence>
<proteinExistence type="predicted"/>
<keyword evidence="2" id="KW-1185">Reference proteome</keyword>
<organism evidence="1 2">
    <name type="scientific">Patagioenas fasciata monilis</name>
    <dbReference type="NCBI Taxonomy" id="372326"/>
    <lineage>
        <taxon>Eukaryota</taxon>
        <taxon>Metazoa</taxon>
        <taxon>Chordata</taxon>
        <taxon>Craniata</taxon>
        <taxon>Vertebrata</taxon>
        <taxon>Euteleostomi</taxon>
        <taxon>Archelosauria</taxon>
        <taxon>Archosauria</taxon>
        <taxon>Dinosauria</taxon>
        <taxon>Saurischia</taxon>
        <taxon>Theropoda</taxon>
        <taxon>Coelurosauria</taxon>
        <taxon>Aves</taxon>
        <taxon>Neognathae</taxon>
        <taxon>Neoaves</taxon>
        <taxon>Columbimorphae</taxon>
        <taxon>Columbiformes</taxon>
        <taxon>Columbidae</taxon>
        <taxon>Patagioenas</taxon>
    </lineage>
</organism>
<evidence type="ECO:0000313" key="2">
    <source>
        <dbReference type="Proteomes" id="UP000190648"/>
    </source>
</evidence>
<dbReference type="EMBL" id="LSYS01007908">
    <property type="protein sequence ID" value="OPJ70202.1"/>
    <property type="molecule type" value="Genomic_DNA"/>
</dbReference>
<dbReference type="Proteomes" id="UP000190648">
    <property type="component" value="Unassembled WGS sequence"/>
</dbReference>
<protein>
    <submittedName>
        <fullName evidence="1">Uncharacterized protein</fullName>
    </submittedName>
</protein>
<reference evidence="1 2" key="1">
    <citation type="submission" date="2016-02" db="EMBL/GenBank/DDBJ databases">
        <title>Band-tailed pigeon sequencing and assembly.</title>
        <authorList>
            <person name="Soares A.E."/>
            <person name="Novak B.J."/>
            <person name="Rice E.S."/>
            <person name="O'Connell B."/>
            <person name="Chang D."/>
            <person name="Weber S."/>
            <person name="Shapiro B."/>
        </authorList>
    </citation>
    <scope>NUCLEOTIDE SEQUENCE [LARGE SCALE GENOMIC DNA]</scope>
    <source>
        <strain evidence="1">BTP2013</strain>
        <tissue evidence="1">Blood</tissue>
    </source>
</reference>
<accession>A0A1V4JD37</accession>
<comment type="caution">
    <text evidence="1">The sequence shown here is derived from an EMBL/GenBank/DDBJ whole genome shotgun (WGS) entry which is preliminary data.</text>
</comment>
<gene>
    <name evidence="1" type="ORF">AV530_019401</name>
</gene>
<sequence length="85" mass="9632">MSSIEGLRYQAFAEYSSVFVAYSTANANLRSDFLLRPRISWTSLCTFLCGLSSVMWAAPTLRRHTYLHFLSDVISNKRFADGVCL</sequence>
<dbReference type="AlphaFoldDB" id="A0A1V4JD37"/>
<name>A0A1V4JD37_PATFA</name>